<keyword evidence="3" id="KW-1185">Reference proteome</keyword>
<accession>A0ABQ5IL98</accession>
<evidence type="ECO:0000313" key="2">
    <source>
        <dbReference type="EMBL" id="GJU00228.1"/>
    </source>
</evidence>
<organism evidence="2 3">
    <name type="scientific">Tanacetum coccineum</name>
    <dbReference type="NCBI Taxonomy" id="301880"/>
    <lineage>
        <taxon>Eukaryota</taxon>
        <taxon>Viridiplantae</taxon>
        <taxon>Streptophyta</taxon>
        <taxon>Embryophyta</taxon>
        <taxon>Tracheophyta</taxon>
        <taxon>Spermatophyta</taxon>
        <taxon>Magnoliopsida</taxon>
        <taxon>eudicotyledons</taxon>
        <taxon>Gunneridae</taxon>
        <taxon>Pentapetalae</taxon>
        <taxon>asterids</taxon>
        <taxon>campanulids</taxon>
        <taxon>Asterales</taxon>
        <taxon>Asteraceae</taxon>
        <taxon>Asteroideae</taxon>
        <taxon>Anthemideae</taxon>
        <taxon>Anthemidinae</taxon>
        <taxon>Tanacetum</taxon>
    </lineage>
</organism>
<dbReference type="Proteomes" id="UP001151760">
    <property type="component" value="Unassembled WGS sequence"/>
</dbReference>
<reference evidence="2" key="1">
    <citation type="journal article" date="2022" name="Int. J. Mol. Sci.">
        <title>Draft Genome of Tanacetum Coccineum: Genomic Comparison of Closely Related Tanacetum-Family Plants.</title>
        <authorList>
            <person name="Yamashiro T."/>
            <person name="Shiraishi A."/>
            <person name="Nakayama K."/>
            <person name="Satake H."/>
        </authorList>
    </citation>
    <scope>NUCLEOTIDE SEQUENCE</scope>
</reference>
<feature type="compositionally biased region" description="Basic and acidic residues" evidence="1">
    <location>
        <begin position="29"/>
        <end position="39"/>
    </location>
</feature>
<sequence length="81" mass="8974">MKIFPSDMSLGKNEGEYFSNHIASLEEKVENDAIQKAEESSESENNSDESSDDETSKLKLLQKVGDGLILFDLCAAKTIPY</sequence>
<evidence type="ECO:0000313" key="3">
    <source>
        <dbReference type="Proteomes" id="UP001151760"/>
    </source>
</evidence>
<reference evidence="2" key="2">
    <citation type="submission" date="2022-01" db="EMBL/GenBank/DDBJ databases">
        <authorList>
            <person name="Yamashiro T."/>
            <person name="Shiraishi A."/>
            <person name="Satake H."/>
            <person name="Nakayama K."/>
        </authorList>
    </citation>
    <scope>NUCLEOTIDE SEQUENCE</scope>
</reference>
<feature type="compositionally biased region" description="Acidic residues" evidence="1">
    <location>
        <begin position="40"/>
        <end position="53"/>
    </location>
</feature>
<dbReference type="EMBL" id="BQNB010020844">
    <property type="protein sequence ID" value="GJU00228.1"/>
    <property type="molecule type" value="Genomic_DNA"/>
</dbReference>
<evidence type="ECO:0000256" key="1">
    <source>
        <dbReference type="SAM" id="MobiDB-lite"/>
    </source>
</evidence>
<name>A0ABQ5IL98_9ASTR</name>
<comment type="caution">
    <text evidence="2">The sequence shown here is derived from an EMBL/GenBank/DDBJ whole genome shotgun (WGS) entry which is preliminary data.</text>
</comment>
<protein>
    <submittedName>
        <fullName evidence="2">Uncharacterized protein</fullName>
    </submittedName>
</protein>
<feature type="region of interest" description="Disordered" evidence="1">
    <location>
        <begin position="29"/>
        <end position="57"/>
    </location>
</feature>
<proteinExistence type="predicted"/>
<gene>
    <name evidence="2" type="ORF">Tco_1110566</name>
</gene>